<organism evidence="1 2">
    <name type="scientific">Symplocastrum torsivum CPER-KK1</name>
    <dbReference type="NCBI Taxonomy" id="450513"/>
    <lineage>
        <taxon>Bacteria</taxon>
        <taxon>Bacillati</taxon>
        <taxon>Cyanobacteriota</taxon>
        <taxon>Cyanophyceae</taxon>
        <taxon>Oscillatoriophycideae</taxon>
        <taxon>Oscillatoriales</taxon>
        <taxon>Microcoleaceae</taxon>
        <taxon>Symplocastrum</taxon>
    </lineage>
</organism>
<dbReference type="CDD" id="cd16382">
    <property type="entry name" value="XisI-like"/>
    <property type="match status" value="1"/>
</dbReference>
<reference evidence="1" key="1">
    <citation type="submission" date="2021-05" db="EMBL/GenBank/DDBJ databases">
        <authorList>
            <person name="Pietrasiak N."/>
            <person name="Ward R."/>
            <person name="Stajich J.E."/>
            <person name="Kurbessoian T."/>
        </authorList>
    </citation>
    <scope>NUCLEOTIDE SEQUENCE</scope>
    <source>
        <strain evidence="1">CPER-KK1</strain>
    </source>
</reference>
<comment type="caution">
    <text evidence="1">The sequence shown here is derived from an EMBL/GenBank/DDBJ whole genome shotgun (WGS) entry which is preliminary data.</text>
</comment>
<accession>A0A951PKP7</accession>
<evidence type="ECO:0000313" key="2">
    <source>
        <dbReference type="Proteomes" id="UP000753908"/>
    </source>
</evidence>
<dbReference type="SUPFAM" id="SSF143847">
    <property type="entry name" value="XisI-like"/>
    <property type="match status" value="1"/>
</dbReference>
<proteinExistence type="predicted"/>
<evidence type="ECO:0000313" key="1">
    <source>
        <dbReference type="EMBL" id="MBW4545302.1"/>
    </source>
</evidence>
<dbReference type="InterPro" id="IPR014968">
    <property type="entry name" value="XisI"/>
</dbReference>
<dbReference type="Gene3D" id="3.30.310.110">
    <property type="entry name" value="XisI-like"/>
    <property type="match status" value="1"/>
</dbReference>
<gene>
    <name evidence="1" type="ORF">KME25_12770</name>
</gene>
<sequence length="111" mass="13168">MDKLVRYRELVQKVITDYANFGSPRGDIERELIFDTQRDRYLLLNVGWDDQRRVYGCVLHFDIKDCKIWLQYNGTEIDFAEELVQLGVAKQDIVLGFHSPFMRKFTDYAVV</sequence>
<dbReference type="Pfam" id="PF08869">
    <property type="entry name" value="XisI"/>
    <property type="match status" value="1"/>
</dbReference>
<dbReference type="Proteomes" id="UP000753908">
    <property type="component" value="Unassembled WGS sequence"/>
</dbReference>
<name>A0A951PKP7_9CYAN</name>
<dbReference type="InterPro" id="IPR035943">
    <property type="entry name" value="XisI-like_sf"/>
</dbReference>
<dbReference type="AlphaFoldDB" id="A0A951PKP7"/>
<dbReference type="EMBL" id="JAHHIF010000014">
    <property type="protein sequence ID" value="MBW4545302.1"/>
    <property type="molecule type" value="Genomic_DNA"/>
</dbReference>
<reference evidence="1" key="2">
    <citation type="journal article" date="2022" name="Microbiol. Resour. Announc.">
        <title>Metagenome Sequencing to Explore Phylogenomics of Terrestrial Cyanobacteria.</title>
        <authorList>
            <person name="Ward R.D."/>
            <person name="Stajich J.E."/>
            <person name="Johansen J.R."/>
            <person name="Huntemann M."/>
            <person name="Clum A."/>
            <person name="Foster B."/>
            <person name="Foster B."/>
            <person name="Roux S."/>
            <person name="Palaniappan K."/>
            <person name="Varghese N."/>
            <person name="Mukherjee S."/>
            <person name="Reddy T.B.K."/>
            <person name="Daum C."/>
            <person name="Copeland A."/>
            <person name="Chen I.A."/>
            <person name="Ivanova N.N."/>
            <person name="Kyrpides N.C."/>
            <person name="Shapiro N."/>
            <person name="Eloe-Fadrosh E.A."/>
            <person name="Pietrasiak N."/>
        </authorList>
    </citation>
    <scope>NUCLEOTIDE SEQUENCE</scope>
    <source>
        <strain evidence="1">CPER-KK1</strain>
    </source>
</reference>
<protein>
    <submittedName>
        <fullName evidence="1">XisI protein</fullName>
    </submittedName>
</protein>